<evidence type="ECO:0000313" key="8">
    <source>
        <dbReference type="EMBL" id="CDW80600.1"/>
    </source>
</evidence>
<evidence type="ECO:0000256" key="6">
    <source>
        <dbReference type="SAM" id="MobiDB-lite"/>
    </source>
</evidence>
<dbReference type="NCBIfam" id="TIGR00797">
    <property type="entry name" value="matE"/>
    <property type="match status" value="1"/>
</dbReference>
<accession>A0A078AEG2</accession>
<keyword evidence="9" id="KW-1185">Reference proteome</keyword>
<evidence type="ECO:0000256" key="5">
    <source>
        <dbReference type="ARBA" id="ARBA00023136"/>
    </source>
</evidence>
<feature type="transmembrane region" description="Helical" evidence="7">
    <location>
        <begin position="405"/>
        <end position="428"/>
    </location>
</feature>
<feature type="compositionally biased region" description="Polar residues" evidence="6">
    <location>
        <begin position="575"/>
        <end position="586"/>
    </location>
</feature>
<protein>
    <submittedName>
        <fullName evidence="8">Na+-driven multidrug efflux pump</fullName>
    </submittedName>
</protein>
<evidence type="ECO:0000256" key="1">
    <source>
        <dbReference type="ARBA" id="ARBA00004141"/>
    </source>
</evidence>
<feature type="transmembrane region" description="Helical" evidence="7">
    <location>
        <begin position="448"/>
        <end position="468"/>
    </location>
</feature>
<dbReference type="Pfam" id="PF01554">
    <property type="entry name" value="MatE"/>
    <property type="match status" value="2"/>
</dbReference>
<dbReference type="InterPro" id="IPR002528">
    <property type="entry name" value="MATE_fam"/>
</dbReference>
<feature type="transmembrane region" description="Helical" evidence="7">
    <location>
        <begin position="480"/>
        <end position="501"/>
    </location>
</feature>
<proteinExistence type="inferred from homology"/>
<feature type="transmembrane region" description="Helical" evidence="7">
    <location>
        <begin position="367"/>
        <end position="393"/>
    </location>
</feature>
<evidence type="ECO:0000256" key="2">
    <source>
        <dbReference type="ARBA" id="ARBA00010199"/>
    </source>
</evidence>
<dbReference type="CDD" id="cd13132">
    <property type="entry name" value="MATE_eukaryotic"/>
    <property type="match status" value="1"/>
</dbReference>
<comment type="subcellular location">
    <subcellularLocation>
        <location evidence="1">Membrane</location>
        <topology evidence="1">Multi-pass membrane protein</topology>
    </subcellularLocation>
</comment>
<dbReference type="PANTHER" id="PTHR11206">
    <property type="entry name" value="MULTIDRUG RESISTANCE PROTEIN"/>
    <property type="match status" value="1"/>
</dbReference>
<dbReference type="GO" id="GO:0015297">
    <property type="term" value="F:antiporter activity"/>
    <property type="evidence" value="ECO:0007669"/>
    <property type="project" value="InterPro"/>
</dbReference>
<feature type="transmembrane region" description="Helical" evidence="7">
    <location>
        <begin position="507"/>
        <end position="527"/>
    </location>
</feature>
<feature type="transmembrane region" description="Helical" evidence="7">
    <location>
        <begin position="256"/>
        <end position="276"/>
    </location>
</feature>
<dbReference type="GO" id="GO:0016020">
    <property type="term" value="C:membrane"/>
    <property type="evidence" value="ECO:0007669"/>
    <property type="project" value="UniProtKB-SubCell"/>
</dbReference>
<dbReference type="InterPro" id="IPR045069">
    <property type="entry name" value="MATE_euk"/>
</dbReference>
<feature type="region of interest" description="Disordered" evidence="6">
    <location>
        <begin position="560"/>
        <end position="593"/>
    </location>
</feature>
<dbReference type="AlphaFoldDB" id="A0A078AEG2"/>
<dbReference type="Proteomes" id="UP000039865">
    <property type="component" value="Unassembled WGS sequence"/>
</dbReference>
<reference evidence="8 9" key="1">
    <citation type="submission" date="2014-06" db="EMBL/GenBank/DDBJ databases">
        <authorList>
            <person name="Swart Estienne"/>
        </authorList>
    </citation>
    <scope>NUCLEOTIDE SEQUENCE [LARGE SCALE GENOMIC DNA]</scope>
    <source>
        <strain evidence="8 9">130c</strain>
    </source>
</reference>
<gene>
    <name evidence="8" type="primary">Contig12150.g12987</name>
    <name evidence="8" type="ORF">STYLEM_9603</name>
</gene>
<dbReference type="InParanoid" id="A0A078AEG2"/>
<evidence type="ECO:0000256" key="7">
    <source>
        <dbReference type="SAM" id="Phobius"/>
    </source>
</evidence>
<dbReference type="OrthoDB" id="2126698at2759"/>
<sequence length="593" mass="67858">MSYQNIKIEDLPLLHNNNKTEFQISINRSKIQPLKQQGKSTVLSKADQVFEEIANLEGAHYGSIFGQRSFASLQRINDSNHQANSKWQQTIYEDEQNNSLIQDFWIVLKLAVPPVISMFFQFFVQLINTYYIGHLNDQVIMAGIGMGNMLINILCFAVTQGLNSALETFISQSFGATNYSYCGVLLNRGRLIVSVFLIPIILIFVVSDKLLIYIGQDAQIAEISKQFSLMMMPGIWAMTQFDVIRKYMIAQRQNTIPVYIQFFTMILHFGWCHLFISVYEWSVFGAALATNITYLLNLIIIDHVLAKSQKFQFTRAPLDRSIFQEWSEYLRIGIPGAFMLCFEWWAFEFLAIFSGYISVASLAAEIVIINIVSFIFMMPLGISYAASSLTGYYVGQGNIKRAKRFAFVIMLLNIILTIFVLALIVIFNEQISRLFTHEEEIVEIVNKVLWIIVIYIFFDTIHGVQSGIIKGIGKQTYSSIFLLICYYCFGMPLALVFAFKLQMEVSGLWLGFTIASMILDVGFYFIINCTQWELAGKDMRKRSMTSEIQRIEMAKSIQASKHGNDELSQPKIFSKQLNSIDGQRMSQKSKYKL</sequence>
<keyword evidence="4 7" id="KW-1133">Transmembrane helix</keyword>
<evidence type="ECO:0000256" key="4">
    <source>
        <dbReference type="ARBA" id="ARBA00022989"/>
    </source>
</evidence>
<feature type="transmembrane region" description="Helical" evidence="7">
    <location>
        <begin position="106"/>
        <end position="127"/>
    </location>
</feature>
<comment type="similarity">
    <text evidence="2">Belongs to the multi antimicrobial extrusion (MATE) (TC 2.A.66.1) family.</text>
</comment>
<dbReference type="GO" id="GO:0042910">
    <property type="term" value="F:xenobiotic transmembrane transporter activity"/>
    <property type="evidence" value="ECO:0007669"/>
    <property type="project" value="InterPro"/>
</dbReference>
<organism evidence="8 9">
    <name type="scientific">Stylonychia lemnae</name>
    <name type="common">Ciliate</name>
    <dbReference type="NCBI Taxonomy" id="5949"/>
    <lineage>
        <taxon>Eukaryota</taxon>
        <taxon>Sar</taxon>
        <taxon>Alveolata</taxon>
        <taxon>Ciliophora</taxon>
        <taxon>Intramacronucleata</taxon>
        <taxon>Spirotrichea</taxon>
        <taxon>Stichotrichia</taxon>
        <taxon>Sporadotrichida</taxon>
        <taxon>Oxytrichidae</taxon>
        <taxon>Stylonychinae</taxon>
        <taxon>Stylonychia</taxon>
    </lineage>
</organism>
<name>A0A078AEG2_STYLE</name>
<dbReference type="EMBL" id="CCKQ01009140">
    <property type="protein sequence ID" value="CDW80600.1"/>
    <property type="molecule type" value="Genomic_DNA"/>
</dbReference>
<keyword evidence="3 7" id="KW-0812">Transmembrane</keyword>
<feature type="transmembrane region" description="Helical" evidence="7">
    <location>
        <begin position="191"/>
        <end position="214"/>
    </location>
</feature>
<feature type="transmembrane region" description="Helical" evidence="7">
    <location>
        <begin position="329"/>
        <end position="347"/>
    </location>
</feature>
<dbReference type="OMA" id="AAWFELF"/>
<evidence type="ECO:0000313" key="9">
    <source>
        <dbReference type="Proteomes" id="UP000039865"/>
    </source>
</evidence>
<keyword evidence="5 7" id="KW-0472">Membrane</keyword>
<dbReference type="GO" id="GO:1990961">
    <property type="term" value="P:xenobiotic detoxification by transmembrane export across the plasma membrane"/>
    <property type="evidence" value="ECO:0007669"/>
    <property type="project" value="InterPro"/>
</dbReference>
<feature type="transmembrane region" description="Helical" evidence="7">
    <location>
        <begin position="282"/>
        <end position="305"/>
    </location>
</feature>
<feature type="transmembrane region" description="Helical" evidence="7">
    <location>
        <begin position="139"/>
        <end position="159"/>
    </location>
</feature>
<evidence type="ECO:0000256" key="3">
    <source>
        <dbReference type="ARBA" id="ARBA00022692"/>
    </source>
</evidence>